<feature type="non-terminal residue" evidence="1">
    <location>
        <position position="273"/>
    </location>
</feature>
<dbReference type="AlphaFoldDB" id="A0A9N7R4D9"/>
<evidence type="ECO:0000313" key="2">
    <source>
        <dbReference type="Proteomes" id="UP001153555"/>
    </source>
</evidence>
<dbReference type="Proteomes" id="UP001153555">
    <property type="component" value="Unassembled WGS sequence"/>
</dbReference>
<proteinExistence type="predicted"/>
<name>A0A9N7R4D9_STRHE</name>
<dbReference type="EMBL" id="CACSLK010011299">
    <property type="protein sequence ID" value="CAA0813039.1"/>
    <property type="molecule type" value="Genomic_DNA"/>
</dbReference>
<evidence type="ECO:0000313" key="1">
    <source>
        <dbReference type="EMBL" id="CAA0813039.1"/>
    </source>
</evidence>
<dbReference type="OrthoDB" id="928018at2759"/>
<sequence>NYLAQVSLDESLCFTLVNAAKWTVDMLDLLLRQLEDLCEKSGIPLKLENDPAAANLETVFLRLAHMLKDNGVISSIETPEYDKEHYVTCVSFEIADGVLCYQRTKASDRASALLQVMAQVDDDHEREKKAAEAEGKMLAPSISKRFIEKQIEVVKKFPVEELYVEAEKLVSKICPIEEKRLMGREIRLYITKTNRAMIVEIKGFWQQYVEPSSLDDVGSQGAGIRHDLNGLNKTLDSLLIMVDMFKSQWEKKYDPFVAPFDRSDPKRPRTTDF</sequence>
<accession>A0A9N7R4D9</accession>
<feature type="non-terminal residue" evidence="1">
    <location>
        <position position="1"/>
    </location>
</feature>
<gene>
    <name evidence="1" type="ORF">SHERM_13598</name>
</gene>
<organism evidence="1 2">
    <name type="scientific">Striga hermonthica</name>
    <name type="common">Purple witchweed</name>
    <name type="synonym">Buchnera hermonthica</name>
    <dbReference type="NCBI Taxonomy" id="68872"/>
    <lineage>
        <taxon>Eukaryota</taxon>
        <taxon>Viridiplantae</taxon>
        <taxon>Streptophyta</taxon>
        <taxon>Embryophyta</taxon>
        <taxon>Tracheophyta</taxon>
        <taxon>Spermatophyta</taxon>
        <taxon>Magnoliopsida</taxon>
        <taxon>eudicotyledons</taxon>
        <taxon>Gunneridae</taxon>
        <taxon>Pentapetalae</taxon>
        <taxon>asterids</taxon>
        <taxon>lamiids</taxon>
        <taxon>Lamiales</taxon>
        <taxon>Orobanchaceae</taxon>
        <taxon>Buchnereae</taxon>
        <taxon>Striga</taxon>
    </lineage>
</organism>
<reference evidence="1" key="1">
    <citation type="submission" date="2019-12" db="EMBL/GenBank/DDBJ databases">
        <authorList>
            <person name="Scholes J."/>
        </authorList>
    </citation>
    <scope>NUCLEOTIDE SEQUENCE</scope>
</reference>
<protein>
    <submittedName>
        <fullName evidence="1">Uncharacterized protein</fullName>
    </submittedName>
</protein>
<keyword evidence="2" id="KW-1185">Reference proteome</keyword>
<comment type="caution">
    <text evidence="1">The sequence shown here is derived from an EMBL/GenBank/DDBJ whole genome shotgun (WGS) entry which is preliminary data.</text>
</comment>